<feature type="transmembrane region" description="Helical" evidence="1">
    <location>
        <begin position="518"/>
        <end position="537"/>
    </location>
</feature>
<reference evidence="4" key="3">
    <citation type="submission" date="2021-01" db="EMBL/GenBank/DDBJ databases">
        <title>Phytophthora aleatoria, a newly-described species from Pinus radiata is distinct from Phytophthora cactorum isolates based on comparative genomics.</title>
        <authorList>
            <person name="Mcdougal R."/>
            <person name="Panda P."/>
            <person name="Williams N."/>
            <person name="Studholme D.J."/>
        </authorList>
    </citation>
    <scope>NUCLEOTIDE SEQUENCE</scope>
    <source>
        <strain evidence="4">NZFS 3830</strain>
    </source>
</reference>
<reference evidence="2" key="2">
    <citation type="submission" date="2018-10" db="EMBL/GenBank/DDBJ databases">
        <title>Effector identification in a new, highly contiguous assembly of the strawberry crown rot pathogen Phytophthora cactorum.</title>
        <authorList>
            <person name="Armitage A.D."/>
            <person name="Nellist C.F."/>
            <person name="Bates H."/>
            <person name="Vickerstaff R.J."/>
            <person name="Harrison R.J."/>
        </authorList>
    </citation>
    <scope>NUCLEOTIDE SEQUENCE</scope>
    <source>
        <strain evidence="2">4040</strain>
        <strain evidence="3">P421</strain>
    </source>
</reference>
<keyword evidence="1" id="KW-0812">Transmembrane</keyword>
<gene>
    <name evidence="4" type="ORF">JG687_00001154</name>
    <name evidence="5" type="ORF">PC110_g16303</name>
    <name evidence="2" type="ORF">PC117_g1550</name>
    <name evidence="3" type="ORF">PC129_g2109</name>
</gene>
<dbReference type="OrthoDB" id="68488at2759"/>
<accession>A0A329RSV1</accession>
<feature type="transmembrane region" description="Helical" evidence="1">
    <location>
        <begin position="489"/>
        <end position="506"/>
    </location>
</feature>
<dbReference type="EMBL" id="RCMK01000018">
    <property type="protein sequence ID" value="KAG2954014.1"/>
    <property type="molecule type" value="Genomic_DNA"/>
</dbReference>
<reference evidence="5 6" key="1">
    <citation type="submission" date="2018-01" db="EMBL/GenBank/DDBJ databases">
        <title>Draft genome of the strawberry crown rot pathogen Phytophthora cactorum.</title>
        <authorList>
            <person name="Armitage A.D."/>
            <person name="Lysoe E."/>
            <person name="Nellist C.F."/>
            <person name="Harrison R.J."/>
            <person name="Brurberg M.B."/>
        </authorList>
    </citation>
    <scope>NUCLEOTIDE SEQUENCE [LARGE SCALE GENOMIC DNA]</scope>
    <source>
        <strain evidence="5 6">10300</strain>
    </source>
</reference>
<evidence type="ECO:0000256" key="1">
    <source>
        <dbReference type="SAM" id="Phobius"/>
    </source>
</evidence>
<dbReference type="Proteomes" id="UP000251314">
    <property type="component" value="Unassembled WGS sequence"/>
</dbReference>
<dbReference type="Proteomes" id="UP000688947">
    <property type="component" value="Unassembled WGS sequence"/>
</dbReference>
<organism evidence="5 6">
    <name type="scientific">Phytophthora cactorum</name>
    <dbReference type="NCBI Taxonomy" id="29920"/>
    <lineage>
        <taxon>Eukaryota</taxon>
        <taxon>Sar</taxon>
        <taxon>Stramenopiles</taxon>
        <taxon>Oomycota</taxon>
        <taxon>Peronosporomycetes</taxon>
        <taxon>Peronosporales</taxon>
        <taxon>Peronosporaceae</taxon>
        <taxon>Phytophthora</taxon>
    </lineage>
</organism>
<dbReference type="EMBL" id="RCMV01000037">
    <property type="protein sequence ID" value="KAG3227314.1"/>
    <property type="molecule type" value="Genomic_DNA"/>
</dbReference>
<evidence type="ECO:0000313" key="4">
    <source>
        <dbReference type="EMBL" id="KAG6973033.1"/>
    </source>
</evidence>
<keyword evidence="1" id="KW-0472">Membrane</keyword>
<dbReference type="EMBL" id="MJFZ01000574">
    <property type="protein sequence ID" value="RAW27309.1"/>
    <property type="molecule type" value="Genomic_DNA"/>
</dbReference>
<feature type="transmembrane region" description="Helical" evidence="1">
    <location>
        <begin position="584"/>
        <end position="603"/>
    </location>
</feature>
<evidence type="ECO:0000313" key="5">
    <source>
        <dbReference type="EMBL" id="RAW27309.1"/>
    </source>
</evidence>
<evidence type="ECO:0000313" key="6">
    <source>
        <dbReference type="Proteomes" id="UP000251314"/>
    </source>
</evidence>
<dbReference type="AlphaFoldDB" id="A0A329RSV1"/>
<comment type="caution">
    <text evidence="5">The sequence shown here is derived from an EMBL/GenBank/DDBJ whole genome shotgun (WGS) entry which is preliminary data.</text>
</comment>
<keyword evidence="6" id="KW-1185">Reference proteome</keyword>
<evidence type="ECO:0000313" key="2">
    <source>
        <dbReference type="EMBL" id="KAG2954014.1"/>
    </source>
</evidence>
<dbReference type="Proteomes" id="UP000760860">
    <property type="component" value="Unassembled WGS sequence"/>
</dbReference>
<dbReference type="Proteomes" id="UP000736787">
    <property type="component" value="Unassembled WGS sequence"/>
</dbReference>
<proteinExistence type="predicted"/>
<name>A0A329RSV1_9STRA</name>
<sequence>MNTITRAKQSPQTAQKGLLFSKRPSTHCRTRAKQHEWQKLLLRPDIGNHLALSKLRCTISIISLLLLVTDIPRSGLGVENLSDYYPAHLMPDTATRFGPYAYPVTHIRRSANSTETFEGLDGTNPVESASVWAYQYDTTSLGLRGAVELLNVTDFPKELLYRGELGIANNQKGVISLRTAFFMLDAFISAAQAQLLTERATSDSTGFRFATRHDWVDRIHQYLTRFVKPRQYWSLHSLHVPRTSPRGQSLAFCSTARQANSPSRPRFCSNPGSWKCENPINASLPQVRLRDHLDLRFQDLQRRYPALVLDVALLATHRPLMTSGTLSYTFFNFEEQEIVVLTRGRNCTQANEGVKCSTVFVDDYRYERGTLETNIVDWYFFIAMMRGSAQGYFWIRLFLLYRTAFIAARQTEAGQYHWYSRVVSTGLIVLKIPFQVIVYSSPLPVTCYVVGLLLDGNFMDIFLDSYWSSLEGATNFEIVSFFNSTITQMRTVWLIALVVGLIGFMARKPRSGLETKLPGIRGLVISFTSALTVFGPYKQTSFRFSKIVSVIRLSNVGQTMTTVQAVPQWYFNESTYLFDDSMTILFFWATVVAGVASIARVVANLMGIERELVLVSTRNAPCGTENLWPASALSIRFETQPSTPQPRIAPETLTVASKKIGTFRIAPFPSCGANTPQPRQVAEVPTLGLSSWLSSSKQKLLSATKSVTPRPSGFHSRTAESHSILQLMNIAMMTDPLNFFWLRVVGIPLYLYRIGPTPSDSSSFLPYAVILPYSEDEMEENTGLSSGDFQLLDSVSSRDVPMLILLQCG</sequence>
<protein>
    <submittedName>
        <fullName evidence="5">Uncharacterized protein</fullName>
    </submittedName>
</protein>
<evidence type="ECO:0000313" key="3">
    <source>
        <dbReference type="EMBL" id="KAG3227314.1"/>
    </source>
</evidence>
<dbReference type="EMBL" id="JAENGZ010000026">
    <property type="protein sequence ID" value="KAG6973033.1"/>
    <property type="molecule type" value="Genomic_DNA"/>
</dbReference>
<dbReference type="VEuPathDB" id="FungiDB:PC110_g16303"/>
<keyword evidence="1" id="KW-1133">Transmembrane helix</keyword>